<dbReference type="PANTHER" id="PTHR33823:SF4">
    <property type="entry name" value="GENERAL STRESS PROTEIN 16O"/>
    <property type="match status" value="1"/>
</dbReference>
<feature type="domain" description="Zinc finger DksA/TraR C4-type" evidence="7">
    <location>
        <begin position="98"/>
        <end position="131"/>
    </location>
</feature>
<keyword evidence="3" id="KW-0862">Zinc</keyword>
<dbReference type="PROSITE" id="PS51128">
    <property type="entry name" value="ZF_DKSA_2"/>
    <property type="match status" value="1"/>
</dbReference>
<evidence type="ECO:0000313" key="8">
    <source>
        <dbReference type="EMBL" id="GAA3699722.1"/>
    </source>
</evidence>
<sequence>MLAIRPVVAVPEEPTMTMELTDTTGMPAPAAAQLAAVRTELEQQRRFRVEQLEEAEVDAAEALAAADDARLQVIRSLFITTEAALREINVALARLDHGTYGTCEHCHQPIPIERLEVLPTSRSCTPCQARADIARVRRGGHSRRPVAGPASRAASAPSQ</sequence>
<dbReference type="InterPro" id="IPR020458">
    <property type="entry name" value="Znf_DskA_TraR_CS"/>
</dbReference>
<dbReference type="Gene3D" id="1.20.120.910">
    <property type="entry name" value="DksA, coiled-coil domain"/>
    <property type="match status" value="1"/>
</dbReference>
<dbReference type="PANTHER" id="PTHR33823">
    <property type="entry name" value="RNA POLYMERASE-BINDING TRANSCRIPTION FACTOR DKSA-RELATED"/>
    <property type="match status" value="1"/>
</dbReference>
<evidence type="ECO:0000256" key="1">
    <source>
        <dbReference type="ARBA" id="ARBA00022723"/>
    </source>
</evidence>
<evidence type="ECO:0000256" key="2">
    <source>
        <dbReference type="ARBA" id="ARBA00022771"/>
    </source>
</evidence>
<dbReference type="EMBL" id="BAAAYX010000003">
    <property type="protein sequence ID" value="GAA3699722.1"/>
    <property type="molecule type" value="Genomic_DNA"/>
</dbReference>
<feature type="zinc finger region" description="dksA C4-type" evidence="4">
    <location>
        <begin position="103"/>
        <end position="127"/>
    </location>
</feature>
<keyword evidence="2" id="KW-0863">Zinc-finger</keyword>
<feature type="coiled-coil region" evidence="5">
    <location>
        <begin position="38"/>
        <end position="72"/>
    </location>
</feature>
<feature type="compositionally biased region" description="Low complexity" evidence="6">
    <location>
        <begin position="145"/>
        <end position="159"/>
    </location>
</feature>
<evidence type="ECO:0000256" key="5">
    <source>
        <dbReference type="SAM" id="Coils"/>
    </source>
</evidence>
<dbReference type="PROSITE" id="PS01102">
    <property type="entry name" value="ZF_DKSA_1"/>
    <property type="match status" value="1"/>
</dbReference>
<evidence type="ECO:0000256" key="6">
    <source>
        <dbReference type="SAM" id="MobiDB-lite"/>
    </source>
</evidence>
<keyword evidence="1" id="KW-0479">Metal-binding</keyword>
<feature type="region of interest" description="Disordered" evidence="6">
    <location>
        <begin position="136"/>
        <end position="159"/>
    </location>
</feature>
<evidence type="ECO:0000256" key="4">
    <source>
        <dbReference type="PROSITE-ProRule" id="PRU00510"/>
    </source>
</evidence>
<evidence type="ECO:0000256" key="3">
    <source>
        <dbReference type="ARBA" id="ARBA00022833"/>
    </source>
</evidence>
<protein>
    <recommendedName>
        <fullName evidence="7">Zinc finger DksA/TraR C4-type domain-containing protein</fullName>
    </recommendedName>
</protein>
<keyword evidence="5" id="KW-0175">Coiled coil</keyword>
<dbReference type="Proteomes" id="UP001500051">
    <property type="component" value="Unassembled WGS sequence"/>
</dbReference>
<evidence type="ECO:0000313" key="9">
    <source>
        <dbReference type="Proteomes" id="UP001500051"/>
    </source>
</evidence>
<proteinExistence type="predicted"/>
<evidence type="ECO:0000259" key="7">
    <source>
        <dbReference type="Pfam" id="PF01258"/>
    </source>
</evidence>
<comment type="caution">
    <text evidence="8">The sequence shown here is derived from an EMBL/GenBank/DDBJ whole genome shotgun (WGS) entry which is preliminary data.</text>
</comment>
<name>A0ABP7D544_9ACTN</name>
<reference evidence="9" key="1">
    <citation type="journal article" date="2019" name="Int. J. Syst. Evol. Microbiol.">
        <title>The Global Catalogue of Microorganisms (GCM) 10K type strain sequencing project: providing services to taxonomists for standard genome sequencing and annotation.</title>
        <authorList>
            <consortium name="The Broad Institute Genomics Platform"/>
            <consortium name="The Broad Institute Genome Sequencing Center for Infectious Disease"/>
            <person name="Wu L."/>
            <person name="Ma J."/>
        </authorList>
    </citation>
    <scope>NUCLEOTIDE SEQUENCE [LARGE SCALE GENOMIC DNA]</scope>
    <source>
        <strain evidence="9">JCM 16548</strain>
    </source>
</reference>
<dbReference type="InterPro" id="IPR000962">
    <property type="entry name" value="Znf_DskA_TraR"/>
</dbReference>
<dbReference type="Pfam" id="PF01258">
    <property type="entry name" value="zf-dskA_traR"/>
    <property type="match status" value="1"/>
</dbReference>
<gene>
    <name evidence="8" type="ORF">GCM10022204_15440</name>
</gene>
<dbReference type="SUPFAM" id="SSF57716">
    <property type="entry name" value="Glucocorticoid receptor-like (DNA-binding domain)"/>
    <property type="match status" value="1"/>
</dbReference>
<accession>A0ABP7D544</accession>
<organism evidence="8 9">
    <name type="scientific">Microlunatus aurantiacus</name>
    <dbReference type="NCBI Taxonomy" id="446786"/>
    <lineage>
        <taxon>Bacteria</taxon>
        <taxon>Bacillati</taxon>
        <taxon>Actinomycetota</taxon>
        <taxon>Actinomycetes</taxon>
        <taxon>Propionibacteriales</taxon>
        <taxon>Propionibacteriaceae</taxon>
        <taxon>Microlunatus</taxon>
    </lineage>
</organism>
<keyword evidence="9" id="KW-1185">Reference proteome</keyword>